<dbReference type="GO" id="GO:0008168">
    <property type="term" value="F:methyltransferase activity"/>
    <property type="evidence" value="ECO:0007669"/>
    <property type="project" value="UniProtKB-KW"/>
</dbReference>
<dbReference type="PROSITE" id="PS51194">
    <property type="entry name" value="HELICASE_CTER"/>
    <property type="match status" value="1"/>
</dbReference>
<dbReference type="EMBL" id="CAOQHR010000005">
    <property type="protein sequence ID" value="CAI6335508.1"/>
    <property type="molecule type" value="Genomic_DNA"/>
</dbReference>
<keyword evidence="2" id="KW-0808">Transferase</keyword>
<keyword evidence="3" id="KW-0547">Nucleotide-binding</keyword>
<comment type="caution">
    <text evidence="8">The sequence shown here is derived from an EMBL/GenBank/DDBJ whole genome shotgun (WGS) entry which is preliminary data.</text>
</comment>
<feature type="compositionally biased region" description="Basic and acidic residues" evidence="6">
    <location>
        <begin position="55"/>
        <end position="72"/>
    </location>
</feature>
<feature type="region of interest" description="Disordered" evidence="6">
    <location>
        <begin position="141"/>
        <end position="198"/>
    </location>
</feature>
<dbReference type="PANTHER" id="PTHR45626">
    <property type="entry name" value="TRANSCRIPTION TERMINATION FACTOR 2-RELATED"/>
    <property type="match status" value="1"/>
</dbReference>
<keyword evidence="9" id="KW-1185">Reference proteome</keyword>
<reference evidence="8" key="1">
    <citation type="submission" date="2023-01" db="EMBL/GenBank/DDBJ databases">
        <authorList>
            <person name="Van Ghelder C."/>
            <person name="Rancurel C."/>
        </authorList>
    </citation>
    <scope>NUCLEOTIDE SEQUENCE</scope>
    <source>
        <strain evidence="8">CNCM I-4278</strain>
    </source>
</reference>
<dbReference type="Gene3D" id="3.40.50.300">
    <property type="entry name" value="P-loop containing nucleotide triphosphate hydrolases"/>
    <property type="match status" value="1"/>
</dbReference>
<dbReference type="GO" id="GO:0005634">
    <property type="term" value="C:nucleus"/>
    <property type="evidence" value="ECO:0007669"/>
    <property type="project" value="TreeGrafter"/>
</dbReference>
<dbReference type="Gene3D" id="3.40.50.150">
    <property type="entry name" value="Vaccinia Virus protein VP39"/>
    <property type="match status" value="1"/>
</dbReference>
<dbReference type="InterPro" id="IPR029063">
    <property type="entry name" value="SAM-dependent_MTases_sf"/>
</dbReference>
<evidence type="ECO:0000256" key="6">
    <source>
        <dbReference type="SAM" id="MobiDB-lite"/>
    </source>
</evidence>
<feature type="compositionally biased region" description="Basic and acidic residues" evidence="6">
    <location>
        <begin position="20"/>
        <end position="31"/>
    </location>
</feature>
<dbReference type="Pfam" id="PF00145">
    <property type="entry name" value="DNA_methylase"/>
    <property type="match status" value="1"/>
</dbReference>
<evidence type="ECO:0000256" key="2">
    <source>
        <dbReference type="ARBA" id="ARBA00022679"/>
    </source>
</evidence>
<name>A0A9W4XL18_9PLEO</name>
<gene>
    <name evidence="8" type="ORF">PDIGIT_LOCUS8591</name>
</gene>
<sequence length="2105" mass="238170">MLIIVARKSERLAALCPCHDPPEPSPHEPAWRRLGLRLKNEDDEASSPSQTPVQEPHRAEEAQDTSTEKRQSDIPIIVLDDSDDGVTADDDELTATTSIQDSLPETRATSVTQNSGDDALDVAAMRGRLRARKRISYFGMNLGPDLNDSEATHEDSDSELSTEVPVPVPVPALAGHRRRRQASARNDPKRSDAIDTSLPPVNNVEDCVLDMCSKALGKGLEEALERFAGRQINVATMMSGTESPVIFMQLLSNSLQTLGKEPVHINHVFSAEIDAMKQAFIERNFRPSILFRDAREFIADNTHTAFTAYGAEVPIPGFLDILIAGFVCKDISRLNNNRKGLDDNGESGDTWRAIYSYCKRFRPSIVLLENVTGLKEYWNSFVSKWNDIGYDCAWMIADTKDYYIPQTRNRMYMIAVNREHCSSSDDCARTVREWQQLMKHFERPCSSSFDQFLPETAFERTEHKSLSSEPDWPLCRLRYAQIRSEEHLGLRRPFTQWSENGSIKPVDFANRTFLKSQSSRVADCIEIQSLRSAKTGYDARYSMEIWDVSQNVDRFKSTQGIVPCITPNGIPFATHIQDVLNGRQLLLLQGMPEGKLLFGSETQKDCQDLAGNAMTTTVIGASIISALIATSRTVNTVDPPKNAHKLLDYVNVVSDLIPLVVESIIITYLHKAAELDLKQLLVEARLSSKLCGCEGSQLTSKADIRVCNECGHTACTGCSGNPHHQFNPGVGRYHRMSPDAFENKWQSLLPSRLCFQGRLDPSSYLKNIHQALASYIAGIKLSSQRFYLSKFIRQERSWSVIYDSEKATLVLSITDHAEWLMTFTCDRNEPGNSKLREALAQDFIRGKVSTDLLNPRWEMRLPTSEFFSMNATSSERRISSWRNRLGLVEFCDESVPFALKFESSESSGQRLVELGITGNFTLLPNCGTAMETLYKSENGVYLFLDQNPIRWSESSFVFSRDCRRMDHGNIRQVLARLAPSWRPWNQKEERLQVQLSVHEVWAPSAIMLCPLVSPLSVGFPKASALSAIDLRDCGQTVIVSDIKVEKSMQFNEDSQTSCIFNELRELPEFMHADWHPVEYPVPLSCNCSPTFPRLTWSVDAKGATPHEDRREAAIYECNIKSRRSVFKVLSSCSDTSGDLQVQVSINLASLIHRVRGKWPNRAPRLSWRVIKNHSNRALNQLSSFELRDTITETLHCPPTGFLYDLTQGQRRSLTWMASQESGNPVLSVSEIEEEVDSELRWRVEAKAEVDMTLRGGVLADLPSFGKTVTTIALIESELQKCTLDQIVAQNRKISPEFPALIELVSTLVICPPHIVRQWRLEFESCLGAKRCENLGIIAIETFADLEKISHGELCNSHVVIVSWSVLADENYITRLAQFAAMPPPASFHGRAFDAWLDYALIQVKARVEKHINLNSEELDLAFQSPDFKSETERLYKQQLEHEDFKTMVPLRLQHGKNYQSFEASLSMPTKTKETNNAPLKKLKHAKVIPLLQLFNFNRIVVDEYHYLRDVSIDLYPAFAAIQRLSGYKRWVLSGTPSISNFEDVHDLSLFLGARLAADTRNPQSEQTDVERFIARTEVKSYQWHHARHVQAQKFLDRFARQNTPELSHIESVETLQPVELHTGHYAIYLEHSQILVAHEMQLKKQTKFGDRWDRFNATFNNARTAEEALQNIALLYETEQGTSSLDSLIKHRKADCERAEEDFLRRARQLHRSNDSKAIDYYQNFKQDVVNNNIVGDQKVREVILSLFHDAEKHSATLVEPITATAVKQYASELREIAYELARRVRNERFIRTIEEHLPHLENTASEQLYQCSASGCLGVSNLDQLFLIAHCGHTVCQICLQTNEISQSCLAPQCESHVHSVNLVKVTDLSCRRETTEVKSYGAKLDEIAQTINRIPDDDQVILFVPNSEASKYMERLFKTEDISFYSLGTRKSAAAGILEDFKSHDTEKKRKLLVLNIMNEFAAGANLVNANHIIFVAPLLTKDQSTYDSVMAQAIARCRRYRQTKTVHVYHFAALKTIDIDILEHRHKLSSPLLQSDAASENWPCAPGKKGKSKMIRTSNGEVALVPRSLIKNEKLCSEMGVTGETFTSLIGFSNAFEVEHDD</sequence>
<dbReference type="InterPro" id="IPR000330">
    <property type="entry name" value="SNF2_N"/>
</dbReference>
<feature type="domain" description="Helicase C-terminal" evidence="7">
    <location>
        <begin position="1888"/>
        <end position="2041"/>
    </location>
</feature>
<organism evidence="8 9">
    <name type="scientific">Periconia digitata</name>
    <dbReference type="NCBI Taxonomy" id="1303443"/>
    <lineage>
        <taxon>Eukaryota</taxon>
        <taxon>Fungi</taxon>
        <taxon>Dikarya</taxon>
        <taxon>Ascomycota</taxon>
        <taxon>Pezizomycotina</taxon>
        <taxon>Dothideomycetes</taxon>
        <taxon>Pleosporomycetidae</taxon>
        <taxon>Pleosporales</taxon>
        <taxon>Massarineae</taxon>
        <taxon>Periconiaceae</taxon>
        <taxon>Periconia</taxon>
    </lineage>
</organism>
<feature type="region of interest" description="Disordered" evidence="6">
    <location>
        <begin position="95"/>
        <end position="114"/>
    </location>
</feature>
<keyword evidence="4" id="KW-0378">Hydrolase</keyword>
<evidence type="ECO:0000256" key="3">
    <source>
        <dbReference type="ARBA" id="ARBA00022741"/>
    </source>
</evidence>
<evidence type="ECO:0000313" key="8">
    <source>
        <dbReference type="EMBL" id="CAI6335508.1"/>
    </source>
</evidence>
<dbReference type="Gene3D" id="3.40.50.10810">
    <property type="entry name" value="Tandem AAA-ATPase domain"/>
    <property type="match status" value="2"/>
</dbReference>
<proteinExistence type="predicted"/>
<accession>A0A9W4XL18</accession>
<keyword evidence="1" id="KW-0489">Methyltransferase</keyword>
<dbReference type="GO" id="GO:0006281">
    <property type="term" value="P:DNA repair"/>
    <property type="evidence" value="ECO:0007669"/>
    <property type="project" value="TreeGrafter"/>
</dbReference>
<dbReference type="SUPFAM" id="SSF52540">
    <property type="entry name" value="P-loop containing nucleoside triphosphate hydrolases"/>
    <property type="match status" value="2"/>
</dbReference>
<dbReference type="InterPro" id="IPR027417">
    <property type="entry name" value="P-loop_NTPase"/>
</dbReference>
<dbReference type="InterPro" id="IPR050628">
    <property type="entry name" value="SNF2_RAD54_helicase_TF"/>
</dbReference>
<dbReference type="SUPFAM" id="SSF53335">
    <property type="entry name" value="S-adenosyl-L-methionine-dependent methyltransferases"/>
    <property type="match status" value="1"/>
</dbReference>
<dbReference type="GO" id="GO:0005524">
    <property type="term" value="F:ATP binding"/>
    <property type="evidence" value="ECO:0007669"/>
    <property type="project" value="UniProtKB-KW"/>
</dbReference>
<dbReference type="InterPro" id="IPR001650">
    <property type="entry name" value="Helicase_C-like"/>
</dbReference>
<dbReference type="GO" id="GO:0032259">
    <property type="term" value="P:methylation"/>
    <property type="evidence" value="ECO:0007669"/>
    <property type="project" value="UniProtKB-KW"/>
</dbReference>
<dbReference type="InterPro" id="IPR014001">
    <property type="entry name" value="Helicase_ATP-bd"/>
</dbReference>
<keyword evidence="5" id="KW-0067">ATP-binding</keyword>
<evidence type="ECO:0000256" key="5">
    <source>
        <dbReference type="ARBA" id="ARBA00022840"/>
    </source>
</evidence>
<dbReference type="OrthoDB" id="423221at2759"/>
<evidence type="ECO:0000313" key="9">
    <source>
        <dbReference type="Proteomes" id="UP001152607"/>
    </source>
</evidence>
<dbReference type="Proteomes" id="UP001152607">
    <property type="component" value="Unassembled WGS sequence"/>
</dbReference>
<protein>
    <recommendedName>
        <fullName evidence="7">Helicase C-terminal domain-containing protein</fullName>
    </recommendedName>
</protein>
<dbReference type="GO" id="GO:0016787">
    <property type="term" value="F:hydrolase activity"/>
    <property type="evidence" value="ECO:0007669"/>
    <property type="project" value="UniProtKB-KW"/>
</dbReference>
<dbReference type="InterPro" id="IPR001525">
    <property type="entry name" value="C5_MeTfrase"/>
</dbReference>
<evidence type="ECO:0000259" key="7">
    <source>
        <dbReference type="PROSITE" id="PS51194"/>
    </source>
</evidence>
<feature type="compositionally biased region" description="Acidic residues" evidence="6">
    <location>
        <begin position="80"/>
        <end position="89"/>
    </location>
</feature>
<dbReference type="SMART" id="SM00487">
    <property type="entry name" value="DEXDc"/>
    <property type="match status" value="1"/>
</dbReference>
<dbReference type="Pfam" id="PF00176">
    <property type="entry name" value="SNF2-rel_dom"/>
    <property type="match status" value="1"/>
</dbReference>
<feature type="region of interest" description="Disordered" evidence="6">
    <location>
        <begin position="15"/>
        <end position="89"/>
    </location>
</feature>
<dbReference type="GO" id="GO:0008094">
    <property type="term" value="F:ATP-dependent activity, acting on DNA"/>
    <property type="evidence" value="ECO:0007669"/>
    <property type="project" value="TreeGrafter"/>
</dbReference>
<dbReference type="PANTHER" id="PTHR45626:SF26">
    <property type="entry name" value="FAMILY HELICASE, PUTATIVE (AFU_ORTHOLOGUE AFUA_2G09120)-RELATED"/>
    <property type="match status" value="1"/>
</dbReference>
<evidence type="ECO:0000256" key="1">
    <source>
        <dbReference type="ARBA" id="ARBA00022603"/>
    </source>
</evidence>
<evidence type="ECO:0000256" key="4">
    <source>
        <dbReference type="ARBA" id="ARBA00022801"/>
    </source>
</evidence>
<dbReference type="InterPro" id="IPR038718">
    <property type="entry name" value="SNF2-like_sf"/>
</dbReference>